<name>A0A345DSE4_9MOLU</name>
<dbReference type="EMBL" id="CP031088">
    <property type="protein sequence ID" value="AXF97135.1"/>
    <property type="molecule type" value="Genomic_DNA"/>
</dbReference>
<accession>A0A345DSE4</accession>
<dbReference type="Proteomes" id="UP000253689">
    <property type="component" value="Chromosome"/>
</dbReference>
<keyword evidence="2" id="KW-1185">Reference proteome</keyword>
<dbReference type="InterPro" id="IPR022160">
    <property type="entry name" value="Phage_1-C74_Orf1"/>
</dbReference>
<dbReference type="Pfam" id="PF12461">
    <property type="entry name" value="DUF3688"/>
    <property type="match status" value="1"/>
</dbReference>
<evidence type="ECO:0000313" key="1">
    <source>
        <dbReference type="EMBL" id="AXF97135.1"/>
    </source>
</evidence>
<dbReference type="AlphaFoldDB" id="A0A345DSE4"/>
<organism evidence="1 2">
    <name type="scientific">Spiroplasma phoeniceum P40</name>
    <dbReference type="NCBI Taxonomy" id="1276259"/>
    <lineage>
        <taxon>Bacteria</taxon>
        <taxon>Bacillati</taxon>
        <taxon>Mycoplasmatota</taxon>
        <taxon>Mollicutes</taxon>
        <taxon>Entomoplasmatales</taxon>
        <taxon>Spiroplasmataceae</taxon>
        <taxon>Spiroplasma</taxon>
    </lineage>
</organism>
<gene>
    <name evidence="1" type="ORF">SDAV_002202</name>
</gene>
<proteinExistence type="predicted"/>
<evidence type="ECO:0000313" key="2">
    <source>
        <dbReference type="Proteomes" id="UP000253689"/>
    </source>
</evidence>
<dbReference type="KEGG" id="sphh:SDAV_002202"/>
<sequence>MYLKKIVENVERYKENRYPRVGLNQDNWKLINYLDKPFNEVDNKYYFVIWRETMDNN</sequence>
<protein>
    <submittedName>
        <fullName evidence="1">Spiroplasma plectrovirus-related protein</fullName>
    </submittedName>
</protein>
<reference evidence="2" key="1">
    <citation type="submission" date="2018-07" db="EMBL/GenBank/DDBJ databases">
        <title>Complete Genome Sequence of Spiroplasma phoeniceum.</title>
        <authorList>
            <person name="Davis R.E."/>
            <person name="Shao J.Y."/>
            <person name="Zhao Y."/>
            <person name="Silver A."/>
            <person name="Stump z."/>
            <person name="Gasparich G."/>
        </authorList>
    </citation>
    <scope>NUCLEOTIDE SEQUENCE [LARGE SCALE GENOMIC DNA]</scope>
    <source>
        <strain evidence="2">P40</strain>
    </source>
</reference>